<dbReference type="EMBL" id="ML991774">
    <property type="protein sequence ID" value="KAF2238955.1"/>
    <property type="molecule type" value="Genomic_DNA"/>
</dbReference>
<reference evidence="4" key="1">
    <citation type="journal article" date="2020" name="Stud. Mycol.">
        <title>101 Dothideomycetes genomes: a test case for predicting lifestyles and emergence of pathogens.</title>
        <authorList>
            <person name="Haridas S."/>
            <person name="Albert R."/>
            <person name="Binder M."/>
            <person name="Bloem J."/>
            <person name="Labutti K."/>
            <person name="Salamov A."/>
            <person name="Andreopoulos B."/>
            <person name="Baker S."/>
            <person name="Barry K."/>
            <person name="Bills G."/>
            <person name="Bluhm B."/>
            <person name="Cannon C."/>
            <person name="Castanera R."/>
            <person name="Culley D."/>
            <person name="Daum C."/>
            <person name="Ezra D."/>
            <person name="Gonzalez J."/>
            <person name="Henrissat B."/>
            <person name="Kuo A."/>
            <person name="Liang C."/>
            <person name="Lipzen A."/>
            <person name="Lutzoni F."/>
            <person name="Magnuson J."/>
            <person name="Mondo S."/>
            <person name="Nolan M."/>
            <person name="Ohm R."/>
            <person name="Pangilinan J."/>
            <person name="Park H.-J."/>
            <person name="Ramirez L."/>
            <person name="Alfaro M."/>
            <person name="Sun H."/>
            <person name="Tritt A."/>
            <person name="Yoshinaga Y."/>
            <person name="Zwiers L.-H."/>
            <person name="Turgeon B."/>
            <person name="Goodwin S."/>
            <person name="Spatafora J."/>
            <person name="Crous P."/>
            <person name="Grigoriev I."/>
        </authorList>
    </citation>
    <scope>NUCLEOTIDE SEQUENCE</scope>
    <source>
        <strain evidence="4">Tuck. ex Michener</strain>
    </source>
</reference>
<gene>
    <name evidence="4" type="ORF">EV356DRAFT_548657</name>
</gene>
<evidence type="ECO:0000256" key="3">
    <source>
        <dbReference type="SAM" id="MobiDB-lite"/>
    </source>
</evidence>
<accession>A0A6A6HLG9</accession>
<evidence type="ECO:0000313" key="4">
    <source>
        <dbReference type="EMBL" id="KAF2238955.1"/>
    </source>
</evidence>
<protein>
    <recommendedName>
        <fullName evidence="2">Altered inheritance of mitochondria protein 6</fullName>
    </recommendedName>
</protein>
<dbReference type="AlphaFoldDB" id="A0A6A6HLG9"/>
<comment type="similarity">
    <text evidence="1">Belongs to the AIM6 family.</text>
</comment>
<feature type="compositionally biased region" description="Polar residues" evidence="3">
    <location>
        <begin position="170"/>
        <end position="193"/>
    </location>
</feature>
<dbReference type="GO" id="GO:0008081">
    <property type="term" value="F:phosphoric diester hydrolase activity"/>
    <property type="evidence" value="ECO:0007669"/>
    <property type="project" value="InterPro"/>
</dbReference>
<feature type="region of interest" description="Disordered" evidence="3">
    <location>
        <begin position="170"/>
        <end position="206"/>
    </location>
</feature>
<proteinExistence type="inferred from homology"/>
<evidence type="ECO:0000256" key="2">
    <source>
        <dbReference type="ARBA" id="ARBA00014286"/>
    </source>
</evidence>
<dbReference type="SUPFAM" id="SSF51695">
    <property type="entry name" value="PLC-like phosphodiesterases"/>
    <property type="match status" value="1"/>
</dbReference>
<evidence type="ECO:0000313" key="5">
    <source>
        <dbReference type="Proteomes" id="UP000800092"/>
    </source>
</evidence>
<dbReference type="GO" id="GO:0006629">
    <property type="term" value="P:lipid metabolic process"/>
    <property type="evidence" value="ECO:0007669"/>
    <property type="project" value="InterPro"/>
</dbReference>
<keyword evidence="5" id="KW-1185">Reference proteome</keyword>
<dbReference type="Proteomes" id="UP000800092">
    <property type="component" value="Unassembled WGS sequence"/>
</dbReference>
<dbReference type="InterPro" id="IPR051236">
    <property type="entry name" value="HAT_RTT109-like"/>
</dbReference>
<dbReference type="InterPro" id="IPR017946">
    <property type="entry name" value="PLC-like_Pdiesterase_TIM-brl"/>
</dbReference>
<dbReference type="PANTHER" id="PTHR31571">
    <property type="entry name" value="ALTERED INHERITANCE OF MITOCHONDRIA PROTEIN 6"/>
    <property type="match status" value="1"/>
</dbReference>
<name>A0A6A6HLG9_VIRVR</name>
<evidence type="ECO:0000256" key="1">
    <source>
        <dbReference type="ARBA" id="ARBA00008858"/>
    </source>
</evidence>
<sequence length="307" mass="34644">MACFFLSDYWRETPLFDALRHGCTGVEADVWLFEGDEKLYVGHDTASLSPGRTFEILYVNPILELVNLQNPSSIAITERGPRGIFEQDSFQTLVLLVDFKTSGSELLAYVEAQLEPLRSNDYLTYFNGTSIIHRPVTIVGTGNAPFDMMTTNTSRRDIFFDAPLGDMHNSRTLTSEQSRASPIMSRSSNNQGQGHTGTEGLDPSTYDPSNSFYASTSFMRSIGYPWWFGTFSDHQLDLVRAQIRGAHERGLQARFWSTPSWPKGVRNYVWSVLLDEGADILNADDLDEARNVLFARQRTEDVSHSRE</sequence>
<dbReference type="OrthoDB" id="4153866at2759"/>
<dbReference type="PANTHER" id="PTHR31571:SF1">
    <property type="entry name" value="ALTERED INHERITANCE OF MITOCHONDRIA PROTEIN 6"/>
    <property type="match status" value="1"/>
</dbReference>
<organism evidence="4 5">
    <name type="scientific">Viridothelium virens</name>
    <name type="common">Speckled blister lichen</name>
    <name type="synonym">Trypethelium virens</name>
    <dbReference type="NCBI Taxonomy" id="1048519"/>
    <lineage>
        <taxon>Eukaryota</taxon>
        <taxon>Fungi</taxon>
        <taxon>Dikarya</taxon>
        <taxon>Ascomycota</taxon>
        <taxon>Pezizomycotina</taxon>
        <taxon>Dothideomycetes</taxon>
        <taxon>Dothideomycetes incertae sedis</taxon>
        <taxon>Trypetheliales</taxon>
        <taxon>Trypetheliaceae</taxon>
        <taxon>Viridothelium</taxon>
    </lineage>
</organism>